<feature type="region of interest" description="Disordered" evidence="6">
    <location>
        <begin position="22"/>
        <end position="44"/>
    </location>
</feature>
<dbReference type="Proteomes" id="UP000192596">
    <property type="component" value="Unassembled WGS sequence"/>
</dbReference>
<evidence type="ECO:0000256" key="3">
    <source>
        <dbReference type="ARBA" id="ARBA00022771"/>
    </source>
</evidence>
<evidence type="ECO:0000256" key="1">
    <source>
        <dbReference type="ARBA" id="ARBA00022443"/>
    </source>
</evidence>
<feature type="compositionally biased region" description="Basic and acidic residues" evidence="6">
    <location>
        <begin position="106"/>
        <end position="116"/>
    </location>
</feature>
<evidence type="ECO:0000313" key="9">
    <source>
        <dbReference type="Proteomes" id="UP000192596"/>
    </source>
</evidence>
<keyword evidence="4" id="KW-0862">Zinc</keyword>
<evidence type="ECO:0000313" key="8">
    <source>
        <dbReference type="EMBL" id="OQN97943.1"/>
    </source>
</evidence>
<dbReference type="PROSITE" id="PS50002">
    <property type="entry name" value="SH3"/>
    <property type="match status" value="1"/>
</dbReference>
<dbReference type="InParanoid" id="A0A1V8SFS5"/>
<reference evidence="9" key="1">
    <citation type="submission" date="2017-03" db="EMBL/GenBank/DDBJ databases">
        <title>Genomes of endolithic fungi from Antarctica.</title>
        <authorList>
            <person name="Coleine C."/>
            <person name="Masonjones S."/>
            <person name="Stajich J.E."/>
        </authorList>
    </citation>
    <scope>NUCLEOTIDE SEQUENCE [LARGE SCALE GENOMIC DNA]</scope>
    <source>
        <strain evidence="9">CCFEE 5527</strain>
    </source>
</reference>
<sequence>MFLRANPARGKTEAEMAEMRRHYKPGDNVIPKVDTEEGSDDSEDERLLGQTMALSMADIDPAVEANRRSRVNEQRVDRRARQQQTNAPRVRDTTSRQQPSAWAAQRARDVEERQVEHQPSLRSLLSASEADSQEVQSEIMQSIMASGVLDGIDIENLTPQQEEALTERIAAEYRRRQRRRDTTDLQVTRANEVIDPLIEHLKARLTQLRDQRRISHLLNPQSSGQLATGDHQTQIEESLIRKDNAKSYMQRGLDATSKANFVFLPHLPEHTYAVLFVQQDCDVCHRGLSPDDTHFHCSTCNDGDYDVCNECYHNLVAQGKISAANGTTGWRRCLKGHRMAVIGSQDAGHTGKQRVVVREPVGGWALKEDEAELAAQQTSPLVPPDGGVGMRCLALWNRFVGDGIGDEISFPKNAEIREAERMNEDWFWGVYAGMKGLFPANHVRVDTNGRPEEELKESDR</sequence>
<dbReference type="EMBL" id="NAJO01000049">
    <property type="protein sequence ID" value="OQN97943.1"/>
    <property type="molecule type" value="Genomic_DNA"/>
</dbReference>
<evidence type="ECO:0000256" key="4">
    <source>
        <dbReference type="ARBA" id="ARBA00022833"/>
    </source>
</evidence>
<keyword evidence="9" id="KW-1185">Reference proteome</keyword>
<dbReference type="GO" id="GO:0008270">
    <property type="term" value="F:zinc ion binding"/>
    <property type="evidence" value="ECO:0007669"/>
    <property type="project" value="UniProtKB-KW"/>
</dbReference>
<evidence type="ECO:0000259" key="7">
    <source>
        <dbReference type="PROSITE" id="PS50002"/>
    </source>
</evidence>
<dbReference type="Gene3D" id="2.30.30.40">
    <property type="entry name" value="SH3 Domains"/>
    <property type="match status" value="1"/>
</dbReference>
<evidence type="ECO:0000256" key="5">
    <source>
        <dbReference type="PROSITE-ProRule" id="PRU00192"/>
    </source>
</evidence>
<feature type="region of interest" description="Disordered" evidence="6">
    <location>
        <begin position="57"/>
        <end position="133"/>
    </location>
</feature>
<comment type="caution">
    <text evidence="8">The sequence shown here is derived from an EMBL/GenBank/DDBJ whole genome shotgun (WGS) entry which is preliminary data.</text>
</comment>
<dbReference type="AlphaFoldDB" id="A0A1V8SFS5"/>
<proteinExistence type="predicted"/>
<dbReference type="SUPFAM" id="SSF50044">
    <property type="entry name" value="SH3-domain"/>
    <property type="match status" value="1"/>
</dbReference>
<evidence type="ECO:0000256" key="6">
    <source>
        <dbReference type="SAM" id="MobiDB-lite"/>
    </source>
</evidence>
<keyword evidence="3" id="KW-0863">Zinc-finger</keyword>
<keyword evidence="2" id="KW-0479">Metal-binding</keyword>
<keyword evidence="1 5" id="KW-0728">SH3 domain</keyword>
<protein>
    <recommendedName>
        <fullName evidence="7">SH3 domain-containing protein</fullName>
    </recommendedName>
</protein>
<feature type="compositionally biased region" description="Polar residues" evidence="6">
    <location>
        <begin position="120"/>
        <end position="133"/>
    </location>
</feature>
<feature type="compositionally biased region" description="Basic and acidic residues" evidence="6">
    <location>
        <begin position="65"/>
        <end position="80"/>
    </location>
</feature>
<dbReference type="OrthoDB" id="1305878at2759"/>
<dbReference type="SMART" id="SM00326">
    <property type="entry name" value="SH3"/>
    <property type="match status" value="1"/>
</dbReference>
<dbReference type="SUPFAM" id="SSF57850">
    <property type="entry name" value="RING/U-box"/>
    <property type="match status" value="1"/>
</dbReference>
<accession>A0A1V8SFS5</accession>
<name>A0A1V8SFS5_9PEZI</name>
<dbReference type="Gene3D" id="3.30.60.90">
    <property type="match status" value="1"/>
</dbReference>
<feature type="domain" description="SH3" evidence="7">
    <location>
        <begin position="387"/>
        <end position="448"/>
    </location>
</feature>
<organism evidence="8 9">
    <name type="scientific">Cryoendolithus antarcticus</name>
    <dbReference type="NCBI Taxonomy" id="1507870"/>
    <lineage>
        <taxon>Eukaryota</taxon>
        <taxon>Fungi</taxon>
        <taxon>Dikarya</taxon>
        <taxon>Ascomycota</taxon>
        <taxon>Pezizomycotina</taxon>
        <taxon>Dothideomycetes</taxon>
        <taxon>Dothideomycetidae</taxon>
        <taxon>Cladosporiales</taxon>
        <taxon>Cladosporiaceae</taxon>
        <taxon>Cryoendolithus</taxon>
    </lineage>
</organism>
<evidence type="ECO:0000256" key="2">
    <source>
        <dbReference type="ARBA" id="ARBA00022723"/>
    </source>
</evidence>
<dbReference type="InterPro" id="IPR036028">
    <property type="entry name" value="SH3-like_dom_sf"/>
</dbReference>
<gene>
    <name evidence="8" type="ORF">B0A48_16247</name>
</gene>
<dbReference type="STRING" id="1507870.A0A1V8SFS5"/>
<dbReference type="InterPro" id="IPR043145">
    <property type="entry name" value="Znf_ZZ_sf"/>
</dbReference>
<dbReference type="InterPro" id="IPR001452">
    <property type="entry name" value="SH3_domain"/>
</dbReference>